<dbReference type="Proteomes" id="UP001054945">
    <property type="component" value="Unassembled WGS sequence"/>
</dbReference>
<evidence type="ECO:0008006" key="3">
    <source>
        <dbReference type="Google" id="ProtNLM"/>
    </source>
</evidence>
<dbReference type="EMBL" id="BPLR01002770">
    <property type="protein sequence ID" value="GIX77595.1"/>
    <property type="molecule type" value="Genomic_DNA"/>
</dbReference>
<sequence>MHHQKLPVKIDWFKRYKSGNFDTEDKVHFGTPKTIEDSETANGHRYQQRRQILNHALLEKRSNGTRERTRAILQQDITTCHSTSIIQHTIKTLKLDVPPHLPNFLDLVSSAAWWPSG</sequence>
<organism evidence="1 2">
    <name type="scientific">Caerostris extrusa</name>
    <name type="common">Bark spider</name>
    <name type="synonym">Caerostris bankana</name>
    <dbReference type="NCBI Taxonomy" id="172846"/>
    <lineage>
        <taxon>Eukaryota</taxon>
        <taxon>Metazoa</taxon>
        <taxon>Ecdysozoa</taxon>
        <taxon>Arthropoda</taxon>
        <taxon>Chelicerata</taxon>
        <taxon>Arachnida</taxon>
        <taxon>Araneae</taxon>
        <taxon>Araneomorphae</taxon>
        <taxon>Entelegynae</taxon>
        <taxon>Araneoidea</taxon>
        <taxon>Araneidae</taxon>
        <taxon>Caerostris</taxon>
    </lineage>
</organism>
<reference evidence="1 2" key="1">
    <citation type="submission" date="2021-06" db="EMBL/GenBank/DDBJ databases">
        <title>Caerostris extrusa draft genome.</title>
        <authorList>
            <person name="Kono N."/>
            <person name="Arakawa K."/>
        </authorList>
    </citation>
    <scope>NUCLEOTIDE SEQUENCE [LARGE SCALE GENOMIC DNA]</scope>
</reference>
<accession>A0AAV4N032</accession>
<name>A0AAV4N032_CAEEX</name>
<evidence type="ECO:0000313" key="1">
    <source>
        <dbReference type="EMBL" id="GIX77595.1"/>
    </source>
</evidence>
<dbReference type="Gene3D" id="3.30.420.10">
    <property type="entry name" value="Ribonuclease H-like superfamily/Ribonuclease H"/>
    <property type="match status" value="1"/>
</dbReference>
<gene>
    <name evidence="1" type="ORF">CEXT_598891</name>
</gene>
<protein>
    <recommendedName>
        <fullName evidence="3">Transposase</fullName>
    </recommendedName>
</protein>
<keyword evidence="2" id="KW-1185">Reference proteome</keyword>
<comment type="caution">
    <text evidence="1">The sequence shown here is derived from an EMBL/GenBank/DDBJ whole genome shotgun (WGS) entry which is preliminary data.</text>
</comment>
<evidence type="ECO:0000313" key="2">
    <source>
        <dbReference type="Proteomes" id="UP001054945"/>
    </source>
</evidence>
<dbReference type="AlphaFoldDB" id="A0AAV4N032"/>
<dbReference type="InterPro" id="IPR036397">
    <property type="entry name" value="RNaseH_sf"/>
</dbReference>
<proteinExistence type="predicted"/>
<dbReference type="GO" id="GO:0003676">
    <property type="term" value="F:nucleic acid binding"/>
    <property type="evidence" value="ECO:0007669"/>
    <property type="project" value="InterPro"/>
</dbReference>